<keyword evidence="2" id="KW-1185">Reference proteome</keyword>
<dbReference type="AlphaFoldDB" id="A0A562QTS8"/>
<evidence type="ECO:0000313" key="2">
    <source>
        <dbReference type="Proteomes" id="UP000315711"/>
    </source>
</evidence>
<evidence type="ECO:0000313" key="1">
    <source>
        <dbReference type="EMBL" id="TWI59640.1"/>
    </source>
</evidence>
<comment type="caution">
    <text evidence="1">The sequence shown here is derived from an EMBL/GenBank/DDBJ whole genome shotgun (WGS) entry which is preliminary data.</text>
</comment>
<dbReference type="Pfam" id="PF14116">
    <property type="entry name" value="YyzF"/>
    <property type="match status" value="1"/>
</dbReference>
<dbReference type="Proteomes" id="UP000315711">
    <property type="component" value="Unassembled WGS sequence"/>
</dbReference>
<dbReference type="NCBIfam" id="TIGR04129">
    <property type="entry name" value="CxxH_BA5709"/>
    <property type="match status" value="1"/>
</dbReference>
<dbReference type="EMBL" id="VLKZ01000001">
    <property type="protein sequence ID" value="TWI59640.1"/>
    <property type="molecule type" value="Genomic_DNA"/>
</dbReference>
<name>A0A562QTS8_9BACI</name>
<accession>A0A562QTS8</accession>
<proteinExistence type="predicted"/>
<dbReference type="InterPro" id="IPR025626">
    <property type="entry name" value="YyzF"/>
</dbReference>
<reference evidence="1 2" key="1">
    <citation type="journal article" date="2015" name="Stand. Genomic Sci.">
        <title>Genomic Encyclopedia of Bacterial and Archaeal Type Strains, Phase III: the genomes of soil and plant-associated and newly described type strains.</title>
        <authorList>
            <person name="Whitman W.B."/>
            <person name="Woyke T."/>
            <person name="Klenk H.P."/>
            <person name="Zhou Y."/>
            <person name="Lilburn T.G."/>
            <person name="Beck B.J."/>
            <person name="De Vos P."/>
            <person name="Vandamme P."/>
            <person name="Eisen J.A."/>
            <person name="Garrity G."/>
            <person name="Hugenholtz P."/>
            <person name="Kyrpides N.C."/>
        </authorList>
    </citation>
    <scope>NUCLEOTIDE SEQUENCE [LARGE SCALE GENOMIC DNA]</scope>
    <source>
        <strain evidence="1 2">CGMCC 1.10116</strain>
    </source>
</reference>
<protein>
    <submittedName>
        <fullName evidence="1">CxxH/CxxC protein (TIGR04129 family)</fullName>
    </submittedName>
</protein>
<sequence>MEALFFINFILIHRVENGYVIMKNELRKDVEMMYYACEEHIELALDIVVDEQELAPTIDKITDKEMLSTKCSFCENGALYSIKA</sequence>
<organism evidence="1 2">
    <name type="scientific">Halalkalibacter nanhaiisediminis</name>
    <dbReference type="NCBI Taxonomy" id="688079"/>
    <lineage>
        <taxon>Bacteria</taxon>
        <taxon>Bacillati</taxon>
        <taxon>Bacillota</taxon>
        <taxon>Bacilli</taxon>
        <taxon>Bacillales</taxon>
        <taxon>Bacillaceae</taxon>
        <taxon>Halalkalibacter</taxon>
    </lineage>
</organism>
<gene>
    <name evidence="1" type="ORF">IQ10_00060</name>
</gene>